<organism evidence="1 2">
    <name type="scientific">Schizopora paradoxa</name>
    <dbReference type="NCBI Taxonomy" id="27342"/>
    <lineage>
        <taxon>Eukaryota</taxon>
        <taxon>Fungi</taxon>
        <taxon>Dikarya</taxon>
        <taxon>Basidiomycota</taxon>
        <taxon>Agaricomycotina</taxon>
        <taxon>Agaricomycetes</taxon>
        <taxon>Hymenochaetales</taxon>
        <taxon>Schizoporaceae</taxon>
        <taxon>Schizopora</taxon>
    </lineage>
</organism>
<keyword evidence="2" id="KW-1185">Reference proteome</keyword>
<name>A0A0H2SEI6_9AGAM</name>
<dbReference type="AlphaFoldDB" id="A0A0H2SEI6"/>
<protein>
    <submittedName>
        <fullName evidence="1">Uncharacterized protein</fullName>
    </submittedName>
</protein>
<proteinExistence type="predicted"/>
<evidence type="ECO:0000313" key="2">
    <source>
        <dbReference type="Proteomes" id="UP000053477"/>
    </source>
</evidence>
<reference evidence="1 2" key="1">
    <citation type="submission" date="2015-04" db="EMBL/GenBank/DDBJ databases">
        <title>Complete genome sequence of Schizopora paradoxa KUC8140, a cosmopolitan wood degrader in East Asia.</title>
        <authorList>
            <consortium name="DOE Joint Genome Institute"/>
            <person name="Min B."/>
            <person name="Park H."/>
            <person name="Jang Y."/>
            <person name="Kim J.-J."/>
            <person name="Kim K.H."/>
            <person name="Pangilinan J."/>
            <person name="Lipzen A."/>
            <person name="Riley R."/>
            <person name="Grigoriev I.V."/>
            <person name="Spatafora J.W."/>
            <person name="Choi I.-G."/>
        </authorList>
    </citation>
    <scope>NUCLEOTIDE SEQUENCE [LARGE SCALE GENOMIC DNA]</scope>
    <source>
        <strain evidence="1 2">KUC8140</strain>
    </source>
</reference>
<evidence type="ECO:0000313" key="1">
    <source>
        <dbReference type="EMBL" id="KLO15441.1"/>
    </source>
</evidence>
<dbReference type="Proteomes" id="UP000053477">
    <property type="component" value="Unassembled WGS sequence"/>
</dbReference>
<gene>
    <name evidence="1" type="ORF">SCHPADRAFT_938680</name>
</gene>
<dbReference type="EMBL" id="KQ085929">
    <property type="protein sequence ID" value="KLO15441.1"/>
    <property type="molecule type" value="Genomic_DNA"/>
</dbReference>
<sequence length="594" mass="67064">MTTTQERKAYQMEHPPKALKLSSLWTCRRSIEASCSQRTEAVLDFVDALFEDMRDEADNAQKFTWIDGDERASFKDASIKDRRLAVDGIRTSMHMKSMQLEIFRRAVQHKQDEIKALAVEESKIIAWERHCPTPSPNLPNEILAKIFSHLYWSESKFRPMLAYTDLLVVDNRTTLQKLLDDGDTTDEWKNLINQQIPCIVTTFGISEIWMAFEPHFGPHPRVLPVRDLHEDLEGALERPTTTIVVNLSEKLKMMEDLESIRHKPWRNVFIAQFGDESSSTAPMEAIKGIVQNFGDKLAGLDRLTFYELSSNTYDTTLLARALVEANESEGQASKLELSYASLPSHLLPAFHPILSNISHLETTILMAHDPDVGALGIGHCFQLLVLCSNTLSSVAIVNHHNSILAPGRTRARMRLREISFPRLNKLSLSSFTEDIVLEILSAMHCPSLRHFTLSTFPALSICSSQLRTNSESDGRNSAKFIHNLFPNLEYISVGFGEFDQDAQFLSDLANPDESGNWIFPLLDSMSFEPSYATLHQLPLLKALTKMVINRMRSTGAKNISYLSLPEFKGAESADCDALRLFVPGVRFVAGMDFR</sequence>
<accession>A0A0H2SEI6</accession>
<dbReference type="InParanoid" id="A0A0H2SEI6"/>
<dbReference type="OrthoDB" id="2852593at2759"/>